<dbReference type="OrthoDB" id="1924260at2759"/>
<dbReference type="SUPFAM" id="SSF54001">
    <property type="entry name" value="Cysteine proteinases"/>
    <property type="match status" value="1"/>
</dbReference>
<sequence>MDDPILLPSDLNSGERRRSSRVRSTSLRVSETPERSTRSTPVASIKDTPLAEPQSPKDESPVPSRSLRRRKSAVSNGIISDPVEEAMKALTEEERQNWKGWVELESDPALFSYILRAYGVRNVKIQEIFGLDDDSLLFLLKPVYGLIFLFKYRDNDADEDENAPKCPKHVWFANQTTSNACATVSLLNIVMNTPEIELGDALTAFKESTKLLKPPYRGQALSHSDFIRNIHNSFLRKMDVLNADLALQNDYEKWVKANKTPKKKIATKKASKKKKEKRRRRKDEDEAGYHFVAYVPINGSVWRLDGLQRQPVNLGEHGEDWVSLARDNIMQRIGQYEDGDIEYNLLSLCKSPLHTLQGSLAENAHLILDVEKILAAAIPDWKLFMQSQSDLSMSMDELTGSFDISVDQVNNANPPESARKKAEKAISDPERLLNLYKDLVSEQKALRSEHAQEVASLAQEDDLAATRKQDHAPVVYVAIKALAEAGVLRDIIMDLRGD</sequence>
<evidence type="ECO:0000256" key="1">
    <source>
        <dbReference type="ARBA" id="ARBA00000707"/>
    </source>
</evidence>
<dbReference type="PANTHER" id="PTHR10589">
    <property type="entry name" value="UBIQUITIN CARBOXYL-TERMINAL HYDROLASE"/>
    <property type="match status" value="1"/>
</dbReference>
<keyword evidence="2 6" id="KW-0645">Protease</keyword>
<proteinExistence type="inferred from homology"/>
<evidence type="ECO:0000256" key="7">
    <source>
        <dbReference type="RuleBase" id="RU361215"/>
    </source>
</evidence>
<dbReference type="InterPro" id="IPR001578">
    <property type="entry name" value="Peptidase_C12_UCH"/>
</dbReference>
<dbReference type="InterPro" id="IPR036959">
    <property type="entry name" value="Peptidase_C12_UCH_sf"/>
</dbReference>
<dbReference type="InterPro" id="IPR038765">
    <property type="entry name" value="Papain-like_cys_pep_sf"/>
</dbReference>
<name>A0A2J6TW43_9HELO</name>
<dbReference type="EC" id="3.4.19.12" evidence="7"/>
<dbReference type="InParanoid" id="A0A2J6TW43"/>
<dbReference type="Gene3D" id="3.40.532.10">
    <property type="entry name" value="Peptidase C12, ubiquitin carboxyl-terminal hydrolase"/>
    <property type="match status" value="1"/>
</dbReference>
<evidence type="ECO:0000256" key="4">
    <source>
        <dbReference type="ARBA" id="ARBA00022801"/>
    </source>
</evidence>
<feature type="active site" description="Nucleophile" evidence="6">
    <location>
        <position position="181"/>
    </location>
</feature>
<comment type="catalytic activity">
    <reaction evidence="1 6 7">
        <text>Thiol-dependent hydrolysis of ester, thioester, amide, peptide and isopeptide bonds formed by the C-terminal Gly of ubiquitin (a 76-residue protein attached to proteins as an intracellular targeting signal).</text>
        <dbReference type="EC" id="3.4.19.12"/>
    </reaction>
</comment>
<feature type="site" description="Important for enzyme activity" evidence="6">
    <location>
        <position position="305"/>
    </location>
</feature>
<feature type="compositionally biased region" description="Basic residues" evidence="8">
    <location>
        <begin position="262"/>
        <end position="281"/>
    </location>
</feature>
<keyword evidence="11" id="KW-1185">Reference proteome</keyword>
<feature type="active site" description="Proton donor" evidence="6">
    <location>
        <position position="290"/>
    </location>
</feature>
<evidence type="ECO:0000313" key="11">
    <source>
        <dbReference type="Proteomes" id="UP000235371"/>
    </source>
</evidence>
<dbReference type="EMBL" id="KZ613740">
    <property type="protein sequence ID" value="PMD67178.1"/>
    <property type="molecule type" value="Genomic_DNA"/>
</dbReference>
<evidence type="ECO:0000256" key="8">
    <source>
        <dbReference type="SAM" id="MobiDB-lite"/>
    </source>
</evidence>
<dbReference type="Proteomes" id="UP000235371">
    <property type="component" value="Unassembled WGS sequence"/>
</dbReference>
<dbReference type="GO" id="GO:0006511">
    <property type="term" value="P:ubiquitin-dependent protein catabolic process"/>
    <property type="evidence" value="ECO:0007669"/>
    <property type="project" value="UniProtKB-UniRule"/>
</dbReference>
<feature type="region of interest" description="Disordered" evidence="8">
    <location>
        <begin position="1"/>
        <end position="73"/>
    </location>
</feature>
<dbReference type="AlphaFoldDB" id="A0A2J6TW43"/>
<reference evidence="10 11" key="1">
    <citation type="submission" date="2016-04" db="EMBL/GenBank/DDBJ databases">
        <title>A degradative enzymes factory behind the ericoid mycorrhizal symbiosis.</title>
        <authorList>
            <consortium name="DOE Joint Genome Institute"/>
            <person name="Martino E."/>
            <person name="Morin E."/>
            <person name="Grelet G."/>
            <person name="Kuo A."/>
            <person name="Kohler A."/>
            <person name="Daghino S."/>
            <person name="Barry K."/>
            <person name="Choi C."/>
            <person name="Cichocki N."/>
            <person name="Clum A."/>
            <person name="Copeland A."/>
            <person name="Hainaut M."/>
            <person name="Haridas S."/>
            <person name="Labutti K."/>
            <person name="Lindquist E."/>
            <person name="Lipzen A."/>
            <person name="Khouja H.-R."/>
            <person name="Murat C."/>
            <person name="Ohm R."/>
            <person name="Olson A."/>
            <person name="Spatafora J."/>
            <person name="Veneault-Fourrey C."/>
            <person name="Henrissat B."/>
            <person name="Grigoriev I."/>
            <person name="Martin F."/>
            <person name="Perotto S."/>
        </authorList>
    </citation>
    <scope>NUCLEOTIDE SEQUENCE [LARGE SCALE GENOMIC DNA]</scope>
    <source>
        <strain evidence="10 11">E</strain>
    </source>
</reference>
<evidence type="ECO:0000256" key="5">
    <source>
        <dbReference type="ARBA" id="ARBA00022807"/>
    </source>
</evidence>
<dbReference type="PROSITE" id="PS52048">
    <property type="entry name" value="UCH_DOMAIN"/>
    <property type="match status" value="1"/>
</dbReference>
<evidence type="ECO:0000313" key="10">
    <source>
        <dbReference type="EMBL" id="PMD67178.1"/>
    </source>
</evidence>
<evidence type="ECO:0000256" key="2">
    <source>
        <dbReference type="ARBA" id="ARBA00022670"/>
    </source>
</evidence>
<evidence type="ECO:0000256" key="6">
    <source>
        <dbReference type="PROSITE-ProRule" id="PRU01393"/>
    </source>
</evidence>
<comment type="similarity">
    <text evidence="6 7">Belongs to the peptidase C12 family.</text>
</comment>
<dbReference type="Pfam" id="PF01088">
    <property type="entry name" value="Peptidase_C12"/>
    <property type="match status" value="1"/>
</dbReference>
<feature type="site" description="Transition state stabilizer" evidence="6">
    <location>
        <position position="175"/>
    </location>
</feature>
<accession>A0A2J6TW43</accession>
<protein>
    <recommendedName>
        <fullName evidence="7">Ubiquitin carboxyl-terminal hydrolase</fullName>
        <ecNumber evidence="7">3.4.19.12</ecNumber>
    </recommendedName>
</protein>
<dbReference type="GeneID" id="36590352"/>
<dbReference type="PANTHER" id="PTHR10589:SF29">
    <property type="entry name" value="UBIQUITIN CARBOXYL-TERMINAL HYDROLASE"/>
    <property type="match status" value="1"/>
</dbReference>
<organism evidence="10 11">
    <name type="scientific">Hyaloscypha bicolor E</name>
    <dbReference type="NCBI Taxonomy" id="1095630"/>
    <lineage>
        <taxon>Eukaryota</taxon>
        <taxon>Fungi</taxon>
        <taxon>Dikarya</taxon>
        <taxon>Ascomycota</taxon>
        <taxon>Pezizomycotina</taxon>
        <taxon>Leotiomycetes</taxon>
        <taxon>Helotiales</taxon>
        <taxon>Hyaloscyphaceae</taxon>
        <taxon>Hyaloscypha</taxon>
        <taxon>Hyaloscypha bicolor</taxon>
    </lineage>
</organism>
<dbReference type="GO" id="GO:0005737">
    <property type="term" value="C:cytoplasm"/>
    <property type="evidence" value="ECO:0007669"/>
    <property type="project" value="TreeGrafter"/>
</dbReference>
<evidence type="ECO:0000259" key="9">
    <source>
        <dbReference type="PROSITE" id="PS52048"/>
    </source>
</evidence>
<dbReference type="STRING" id="1095630.A0A2J6TW43"/>
<keyword evidence="5 6" id="KW-0788">Thiol protease</keyword>
<keyword evidence="4 6" id="KW-0378">Hydrolase</keyword>
<dbReference type="GO" id="GO:0016579">
    <property type="term" value="P:protein deubiquitination"/>
    <property type="evidence" value="ECO:0007669"/>
    <property type="project" value="TreeGrafter"/>
</dbReference>
<dbReference type="GO" id="GO:0004843">
    <property type="term" value="F:cysteine-type deubiquitinase activity"/>
    <property type="evidence" value="ECO:0007669"/>
    <property type="project" value="UniProtKB-UniRule"/>
</dbReference>
<gene>
    <name evidence="10" type="ORF">K444DRAFT_623383</name>
</gene>
<keyword evidence="3 6" id="KW-0833">Ubl conjugation pathway</keyword>
<feature type="region of interest" description="Disordered" evidence="8">
    <location>
        <begin position="262"/>
        <end position="284"/>
    </location>
</feature>
<evidence type="ECO:0000256" key="3">
    <source>
        <dbReference type="ARBA" id="ARBA00022786"/>
    </source>
</evidence>
<dbReference type="RefSeq" id="XP_024744082.1">
    <property type="nucleotide sequence ID" value="XM_024882275.1"/>
</dbReference>
<feature type="domain" description="UCH catalytic" evidence="9">
    <location>
        <begin position="100"/>
        <end position="350"/>
    </location>
</feature>
<dbReference type="FunFam" id="3.40.532.10:FF:000010">
    <property type="entry name" value="Ubiquitin carboxyl-terminal hydrolase"/>
    <property type="match status" value="1"/>
</dbReference>
<dbReference type="PRINTS" id="PR00707">
    <property type="entry name" value="UBCTHYDRLASE"/>
</dbReference>